<dbReference type="OrthoDB" id="9775455at2"/>
<name>A0A2L1GR57_9BACT</name>
<feature type="chain" id="PRO_5014960230" evidence="3">
    <location>
        <begin position="21"/>
        <end position="565"/>
    </location>
</feature>
<reference evidence="5 6" key="1">
    <citation type="journal article" date="2018" name="MBio">
        <title>Insights into the evolution of host association through the isolation and characterization of a novel human periodontal pathobiont, Desulfobulbus oralis.</title>
        <authorList>
            <person name="Cross K.L."/>
            <person name="Chirania P."/>
            <person name="Xiong W."/>
            <person name="Beall C.J."/>
            <person name="Elkins J.G."/>
            <person name="Giannone R.J."/>
            <person name="Griffen A.L."/>
            <person name="Guss A.M."/>
            <person name="Hettich R.L."/>
            <person name="Joshi S.S."/>
            <person name="Mokrzan E.M."/>
            <person name="Martin R.K."/>
            <person name="Zhulin I.B."/>
            <person name="Leys E.J."/>
            <person name="Podar M."/>
        </authorList>
    </citation>
    <scope>NUCLEOTIDE SEQUENCE [LARGE SCALE GENOMIC DNA]</scope>
    <source>
        <strain evidence="5 6">ORNL</strain>
    </source>
</reference>
<evidence type="ECO:0000259" key="4">
    <source>
        <dbReference type="Pfam" id="PF00263"/>
    </source>
</evidence>
<evidence type="ECO:0000256" key="1">
    <source>
        <dbReference type="RuleBase" id="RU004003"/>
    </source>
</evidence>
<comment type="similarity">
    <text evidence="1">Belongs to the bacterial secretin family.</text>
</comment>
<dbReference type="InterPro" id="IPR001775">
    <property type="entry name" value="GspD/PilQ"/>
</dbReference>
<dbReference type="PRINTS" id="PR00811">
    <property type="entry name" value="BCTERIALGSPD"/>
</dbReference>
<dbReference type="RefSeq" id="WP_104937321.1">
    <property type="nucleotide sequence ID" value="NZ_CP021255.1"/>
</dbReference>
<keyword evidence="3" id="KW-0732">Signal</keyword>
<protein>
    <submittedName>
        <fullName evidence="5">Pilus (MSHA type) biogenesis protein MshL</fullName>
    </submittedName>
</protein>
<dbReference type="KEGG" id="deo:CAY53_12040"/>
<evidence type="ECO:0000313" key="6">
    <source>
        <dbReference type="Proteomes" id="UP000239867"/>
    </source>
</evidence>
<dbReference type="PANTHER" id="PTHR30332">
    <property type="entry name" value="PROBABLE GENERAL SECRETION PATHWAY PROTEIN D"/>
    <property type="match status" value="1"/>
</dbReference>
<evidence type="ECO:0000256" key="3">
    <source>
        <dbReference type="SAM" id="SignalP"/>
    </source>
</evidence>
<dbReference type="Proteomes" id="UP000239867">
    <property type="component" value="Chromosome"/>
</dbReference>
<accession>A0A2L1GR57</accession>
<dbReference type="PANTHER" id="PTHR30332:SF17">
    <property type="entry name" value="TYPE IV PILIATION SYSTEM PROTEIN DR_0774-RELATED"/>
    <property type="match status" value="1"/>
</dbReference>
<feature type="region of interest" description="Disordered" evidence="2">
    <location>
        <begin position="24"/>
        <end position="44"/>
    </location>
</feature>
<dbReference type="InterPro" id="IPR050810">
    <property type="entry name" value="Bact_Secretion_Sys_Channel"/>
</dbReference>
<dbReference type="GO" id="GO:0009306">
    <property type="term" value="P:protein secretion"/>
    <property type="evidence" value="ECO:0007669"/>
    <property type="project" value="InterPro"/>
</dbReference>
<dbReference type="Pfam" id="PF00263">
    <property type="entry name" value="Secretin"/>
    <property type="match status" value="1"/>
</dbReference>
<dbReference type="AlphaFoldDB" id="A0A2L1GR57"/>
<sequence length="565" mass="61193">MNLQKTLVIFATLALICALGACSGKKGGKQETPAPSAMSSMPTKMNEPVQMPSRYQNPGYLASRTALGDDLGDTPAEFQIRVGATIKSTSGPQPLWDVLKRLANLKGMTVSWASDVDQNYLVDVDINAQDLFQDAVANLLRQADYFYEMNGKTIVVKNKTTKVFHVGVPYVKGDYTSKVGGNFLPTQGQVTTATEGVVKLNSEKNPFDIWENVQKNLDVILNVAAAERAALAESKAQAAEAAAEIAAAEQTGNPLPQRARKPAVVKSEKAKQGESGQRAEDGAFYIVDKATGNVTVTAKPSVMATVENYFANLKKELYRQIAIEAKIIEVYLSDRTKIGLDWGSVLESFKVTGTVAFGTNGQVYPWTGSNRFVSKISMPNADFSVLINALNEQGETHILSNPKLTVLNGQPAIISIGKVRKYISSIEDDYDGDSNEHNYTVETDSIVEGVSMGVIATITDDHSMIMQLTPVTTELEGDAIPYRTVGINAAEIGLPVITMRELSTTVQVGDGEMLVIGGLIDTATEKKEQFAPVVGKIPLIKYLFGYEDKAVRKRELVILLAPKII</sequence>
<dbReference type="EMBL" id="CP021255">
    <property type="protein sequence ID" value="AVD72117.1"/>
    <property type="molecule type" value="Genomic_DNA"/>
</dbReference>
<dbReference type="NCBIfam" id="TIGR02519">
    <property type="entry name" value="pilus_MshL"/>
    <property type="match status" value="1"/>
</dbReference>
<dbReference type="PROSITE" id="PS51257">
    <property type="entry name" value="PROKAR_LIPOPROTEIN"/>
    <property type="match status" value="1"/>
</dbReference>
<evidence type="ECO:0000313" key="5">
    <source>
        <dbReference type="EMBL" id="AVD72117.1"/>
    </source>
</evidence>
<dbReference type="GO" id="GO:0015627">
    <property type="term" value="C:type II protein secretion system complex"/>
    <property type="evidence" value="ECO:0007669"/>
    <property type="project" value="TreeGrafter"/>
</dbReference>
<proteinExistence type="inferred from homology"/>
<keyword evidence="6" id="KW-1185">Reference proteome</keyword>
<feature type="domain" description="Type II/III secretion system secretin-like" evidence="4">
    <location>
        <begin position="389"/>
        <end position="565"/>
    </location>
</feature>
<feature type="signal peptide" evidence="3">
    <location>
        <begin position="1"/>
        <end position="20"/>
    </location>
</feature>
<feature type="compositionally biased region" description="Basic and acidic residues" evidence="2">
    <location>
        <begin position="266"/>
        <end position="276"/>
    </location>
</feature>
<evidence type="ECO:0000256" key="2">
    <source>
        <dbReference type="SAM" id="MobiDB-lite"/>
    </source>
</evidence>
<feature type="region of interest" description="Disordered" evidence="2">
    <location>
        <begin position="250"/>
        <end position="276"/>
    </location>
</feature>
<organism evidence="5 6">
    <name type="scientific">Desulfobulbus oralis</name>
    <dbReference type="NCBI Taxonomy" id="1986146"/>
    <lineage>
        <taxon>Bacteria</taxon>
        <taxon>Pseudomonadati</taxon>
        <taxon>Thermodesulfobacteriota</taxon>
        <taxon>Desulfobulbia</taxon>
        <taxon>Desulfobulbales</taxon>
        <taxon>Desulfobulbaceae</taxon>
        <taxon>Desulfobulbus</taxon>
    </lineage>
</organism>
<dbReference type="InterPro" id="IPR013358">
    <property type="entry name" value="Pilus_biogenesis_MshL"/>
</dbReference>
<gene>
    <name evidence="5" type="ORF">CAY53_12040</name>
</gene>
<dbReference type="InterPro" id="IPR004846">
    <property type="entry name" value="T2SS/T3SS_dom"/>
</dbReference>